<comment type="similarity">
    <text evidence="2">Belongs to the alkylbase DNA glycosidase AlkA family.</text>
</comment>
<gene>
    <name evidence="7" type="ORF">FHW36_101494</name>
</gene>
<dbReference type="Gene3D" id="1.10.1670.40">
    <property type="match status" value="1"/>
</dbReference>
<dbReference type="SMART" id="SM00478">
    <property type="entry name" value="ENDO3c"/>
    <property type="match status" value="1"/>
</dbReference>
<dbReference type="GO" id="GO:0006307">
    <property type="term" value="P:DNA alkylation repair"/>
    <property type="evidence" value="ECO:0007669"/>
    <property type="project" value="TreeGrafter"/>
</dbReference>
<evidence type="ECO:0000313" key="7">
    <source>
        <dbReference type="EMBL" id="TWF44574.1"/>
    </source>
</evidence>
<organism evidence="7 8">
    <name type="scientific">Chitinophaga polysaccharea</name>
    <dbReference type="NCBI Taxonomy" id="1293035"/>
    <lineage>
        <taxon>Bacteria</taxon>
        <taxon>Pseudomonadati</taxon>
        <taxon>Bacteroidota</taxon>
        <taxon>Chitinophagia</taxon>
        <taxon>Chitinophagales</taxon>
        <taxon>Chitinophagaceae</taxon>
        <taxon>Chitinophaga</taxon>
    </lineage>
</organism>
<evidence type="ECO:0000259" key="6">
    <source>
        <dbReference type="SMART" id="SM00478"/>
    </source>
</evidence>
<name>A0A561Q2J8_9BACT</name>
<dbReference type="InterPro" id="IPR051912">
    <property type="entry name" value="Alkylbase_DNA_Glycosylase/TA"/>
</dbReference>
<reference evidence="7 8" key="1">
    <citation type="submission" date="2019-06" db="EMBL/GenBank/DDBJ databases">
        <title>Sorghum-associated microbial communities from plants grown in Nebraska, USA.</title>
        <authorList>
            <person name="Schachtman D."/>
        </authorList>
    </citation>
    <scope>NUCLEOTIDE SEQUENCE [LARGE SCALE GENOMIC DNA]</scope>
    <source>
        <strain evidence="7 8">1209</strain>
    </source>
</reference>
<evidence type="ECO:0000256" key="4">
    <source>
        <dbReference type="ARBA" id="ARBA00022763"/>
    </source>
</evidence>
<sequence length="213" mass="24379">MPRSNGTPAAEPVHYQVHLSKDKKLQKIITGPLSTLPIRKNIALKLIGSIMSQQLSTKVADVIYARFLNLYAGEEPTAQQILDTPALTLRGIGLSNAKVTYVHNVAAFVIAEKLTDAKLRKMNDEEVITYLTQIKGVGRWTVEMLLMFFLGRDDIFSLDDWGLQQAMIKLYKLDRDDKKAFRDQLRRISAKWSPYRTHACRYLWAWKDNTPDK</sequence>
<evidence type="ECO:0000256" key="5">
    <source>
        <dbReference type="ARBA" id="ARBA00023204"/>
    </source>
</evidence>
<dbReference type="AlphaFoldDB" id="A0A561Q2J8"/>
<dbReference type="OrthoDB" id="9785929at2"/>
<dbReference type="GO" id="GO:0032993">
    <property type="term" value="C:protein-DNA complex"/>
    <property type="evidence" value="ECO:0007669"/>
    <property type="project" value="TreeGrafter"/>
</dbReference>
<comment type="caution">
    <text evidence="7">The sequence shown here is derived from an EMBL/GenBank/DDBJ whole genome shotgun (WGS) entry which is preliminary data.</text>
</comment>
<dbReference type="SUPFAM" id="SSF48150">
    <property type="entry name" value="DNA-glycosylase"/>
    <property type="match status" value="1"/>
</dbReference>
<dbReference type="Proteomes" id="UP000320811">
    <property type="component" value="Unassembled WGS sequence"/>
</dbReference>
<dbReference type="PANTHER" id="PTHR43003:SF5">
    <property type="entry name" value="DNA-3-METHYLADENINE GLYCOSYLASE"/>
    <property type="match status" value="1"/>
</dbReference>
<dbReference type="CDD" id="cd00056">
    <property type="entry name" value="ENDO3c"/>
    <property type="match status" value="1"/>
</dbReference>
<dbReference type="PANTHER" id="PTHR43003">
    <property type="entry name" value="DNA-3-METHYLADENINE GLYCOSYLASE"/>
    <property type="match status" value="1"/>
</dbReference>
<keyword evidence="5" id="KW-0234">DNA repair</keyword>
<dbReference type="InterPro" id="IPR000035">
    <property type="entry name" value="Alkylbase_DNA_glycsylse_CS"/>
</dbReference>
<keyword evidence="4" id="KW-0227">DNA damage</keyword>
<accession>A0A561Q2J8</accession>
<dbReference type="GO" id="GO:0043916">
    <property type="term" value="F:DNA-7-methylguanine glycosylase activity"/>
    <property type="evidence" value="ECO:0007669"/>
    <property type="project" value="TreeGrafter"/>
</dbReference>
<dbReference type="GO" id="GO:0006285">
    <property type="term" value="P:base-excision repair, AP site formation"/>
    <property type="evidence" value="ECO:0007669"/>
    <property type="project" value="TreeGrafter"/>
</dbReference>
<dbReference type="InterPro" id="IPR003265">
    <property type="entry name" value="HhH-GPD_domain"/>
</dbReference>
<proteinExistence type="inferred from homology"/>
<dbReference type="EC" id="3.2.2.21" evidence="3"/>
<protein>
    <recommendedName>
        <fullName evidence="3">DNA-3-methyladenine glycosylase II</fullName>
        <ecNumber evidence="3">3.2.2.21</ecNumber>
    </recommendedName>
</protein>
<dbReference type="GO" id="GO:0008725">
    <property type="term" value="F:DNA-3-methyladenine glycosylase activity"/>
    <property type="evidence" value="ECO:0007669"/>
    <property type="project" value="TreeGrafter"/>
</dbReference>
<dbReference type="RefSeq" id="WP_145661704.1">
    <property type="nucleotide sequence ID" value="NZ_VIWO01000001.1"/>
</dbReference>
<keyword evidence="8" id="KW-1185">Reference proteome</keyword>
<evidence type="ECO:0000313" key="8">
    <source>
        <dbReference type="Proteomes" id="UP000320811"/>
    </source>
</evidence>
<comment type="catalytic activity">
    <reaction evidence="1">
        <text>Hydrolysis of alkylated DNA, releasing 3-methyladenine, 3-methylguanine, 7-methylguanine and 7-methyladenine.</text>
        <dbReference type="EC" id="3.2.2.21"/>
    </reaction>
</comment>
<dbReference type="Gene3D" id="1.10.340.30">
    <property type="entry name" value="Hypothetical protein, domain 2"/>
    <property type="match status" value="1"/>
</dbReference>
<dbReference type="GO" id="GO:0032131">
    <property type="term" value="F:alkylated DNA binding"/>
    <property type="evidence" value="ECO:0007669"/>
    <property type="project" value="TreeGrafter"/>
</dbReference>
<dbReference type="PROSITE" id="PS00516">
    <property type="entry name" value="ALKYLBASE_DNA_GLYCOS"/>
    <property type="match status" value="1"/>
</dbReference>
<evidence type="ECO:0000256" key="2">
    <source>
        <dbReference type="ARBA" id="ARBA00010817"/>
    </source>
</evidence>
<evidence type="ECO:0000256" key="1">
    <source>
        <dbReference type="ARBA" id="ARBA00000086"/>
    </source>
</evidence>
<feature type="domain" description="HhH-GPD" evidence="6">
    <location>
        <begin position="51"/>
        <end position="208"/>
    </location>
</feature>
<dbReference type="Pfam" id="PF00730">
    <property type="entry name" value="HhH-GPD"/>
    <property type="match status" value="1"/>
</dbReference>
<evidence type="ECO:0000256" key="3">
    <source>
        <dbReference type="ARBA" id="ARBA00012000"/>
    </source>
</evidence>
<dbReference type="FunFam" id="1.10.340.30:FF:000004">
    <property type="entry name" value="DNA-3-methyladenine glycosylase II"/>
    <property type="match status" value="1"/>
</dbReference>
<dbReference type="EMBL" id="VIWO01000001">
    <property type="protein sequence ID" value="TWF44574.1"/>
    <property type="molecule type" value="Genomic_DNA"/>
</dbReference>
<dbReference type="InterPro" id="IPR011257">
    <property type="entry name" value="DNA_glycosylase"/>
</dbReference>